<evidence type="ECO:0008006" key="4">
    <source>
        <dbReference type="Google" id="ProtNLM"/>
    </source>
</evidence>
<sequence>MAQDEPQASHYPSFRRIVTGHSPTGEAIVESDKQLVPYDPLSETQSPATAESMLAFTTLWSMNLSAFPINANEQCIMHRTLTVDFGILLDGEVELELDNGVRTKMKQHDLVVQRGTIHAWHNPGPGKARMMFILVAAQPLQFGDKVLKPSELPINPDGSLSET</sequence>
<keyword evidence="3" id="KW-1185">Reference proteome</keyword>
<name>C4JLX8_UNCRE</name>
<proteinExistence type="predicted"/>
<dbReference type="InterPro" id="IPR047142">
    <property type="entry name" value="OryJ/VirC-like"/>
</dbReference>
<dbReference type="OrthoDB" id="5840532at2759"/>
<dbReference type="Gene3D" id="2.20.70.150">
    <property type="match status" value="1"/>
</dbReference>
<reference evidence="3" key="1">
    <citation type="journal article" date="2009" name="Genome Res.">
        <title>Comparative genomic analyses of the human fungal pathogens Coccidioides and their relatives.</title>
        <authorList>
            <person name="Sharpton T.J."/>
            <person name="Stajich J.E."/>
            <person name="Rounsley S.D."/>
            <person name="Gardner M.J."/>
            <person name="Wortman J.R."/>
            <person name="Jordar V.S."/>
            <person name="Maiti R."/>
            <person name="Kodira C.D."/>
            <person name="Neafsey D.E."/>
            <person name="Zeng Q."/>
            <person name="Hung C.-Y."/>
            <person name="McMahan C."/>
            <person name="Muszewska A."/>
            <person name="Grynberg M."/>
            <person name="Mandel M.A."/>
            <person name="Kellner E.M."/>
            <person name="Barker B.M."/>
            <person name="Galgiani J.N."/>
            <person name="Orbach M.J."/>
            <person name="Kirkland T.N."/>
            <person name="Cole G.T."/>
            <person name="Henn M.R."/>
            <person name="Birren B.W."/>
            <person name="Taylor J.W."/>
        </authorList>
    </citation>
    <scope>NUCLEOTIDE SEQUENCE [LARGE SCALE GENOMIC DNA]</scope>
    <source>
        <strain evidence="3">UAMH 1704</strain>
    </source>
</reference>
<dbReference type="InterPro" id="IPR011051">
    <property type="entry name" value="RmlC_Cupin_sf"/>
</dbReference>
<dbReference type="VEuPathDB" id="FungiDB:UREG_03836"/>
<dbReference type="AlphaFoldDB" id="C4JLX8"/>
<dbReference type="InterPro" id="IPR014710">
    <property type="entry name" value="RmlC-like_jellyroll"/>
</dbReference>
<evidence type="ECO:0000256" key="1">
    <source>
        <dbReference type="SAM" id="MobiDB-lite"/>
    </source>
</evidence>
<dbReference type="EMBL" id="CH476616">
    <property type="protein sequence ID" value="EEP78990.1"/>
    <property type="molecule type" value="Genomic_DNA"/>
</dbReference>
<dbReference type="KEGG" id="ure:UREG_03836"/>
<dbReference type="InParanoid" id="C4JLX8"/>
<dbReference type="RefSeq" id="XP_002544319.1">
    <property type="nucleotide sequence ID" value="XM_002544273.1"/>
</dbReference>
<dbReference type="Gene3D" id="2.60.120.10">
    <property type="entry name" value="Jelly Rolls"/>
    <property type="match status" value="1"/>
</dbReference>
<dbReference type="CDD" id="cd02231">
    <property type="entry name" value="cupin_BLL6423-like"/>
    <property type="match status" value="1"/>
</dbReference>
<dbReference type="eggNOG" id="ENOG502SUI3">
    <property type="taxonomic scope" value="Eukaryota"/>
</dbReference>
<evidence type="ECO:0000313" key="3">
    <source>
        <dbReference type="Proteomes" id="UP000002058"/>
    </source>
</evidence>
<protein>
    <recommendedName>
        <fullName evidence="4">Cupin 2 conserved barrel domain-containing protein</fullName>
    </recommendedName>
</protein>
<feature type="region of interest" description="Disordered" evidence="1">
    <location>
        <begin position="1"/>
        <end position="38"/>
    </location>
</feature>
<dbReference type="Proteomes" id="UP000002058">
    <property type="component" value="Unassembled WGS sequence"/>
</dbReference>
<accession>C4JLX8</accession>
<dbReference type="OMA" id="SPHPLMH"/>
<dbReference type="HOGENOM" id="CLU_096188_2_2_1"/>
<dbReference type="STRING" id="336963.C4JLX8"/>
<dbReference type="PANTHER" id="PTHR36156">
    <property type="entry name" value="SLR2101 PROTEIN"/>
    <property type="match status" value="1"/>
</dbReference>
<dbReference type="PANTHER" id="PTHR36156:SF2">
    <property type="entry name" value="CUPIN TYPE-2 DOMAIN-CONTAINING PROTEIN"/>
    <property type="match status" value="1"/>
</dbReference>
<evidence type="ECO:0000313" key="2">
    <source>
        <dbReference type="EMBL" id="EEP78990.1"/>
    </source>
</evidence>
<dbReference type="GeneID" id="8441433"/>
<dbReference type="SUPFAM" id="SSF51182">
    <property type="entry name" value="RmlC-like cupins"/>
    <property type="match status" value="1"/>
</dbReference>
<gene>
    <name evidence="2" type="ORF">UREG_03836</name>
</gene>
<organism evidence="2 3">
    <name type="scientific">Uncinocarpus reesii (strain UAMH 1704)</name>
    <dbReference type="NCBI Taxonomy" id="336963"/>
    <lineage>
        <taxon>Eukaryota</taxon>
        <taxon>Fungi</taxon>
        <taxon>Dikarya</taxon>
        <taxon>Ascomycota</taxon>
        <taxon>Pezizomycotina</taxon>
        <taxon>Eurotiomycetes</taxon>
        <taxon>Eurotiomycetidae</taxon>
        <taxon>Onygenales</taxon>
        <taxon>Onygenaceae</taxon>
        <taxon>Uncinocarpus</taxon>
    </lineage>
</organism>